<dbReference type="NCBIfam" id="TIGR00018">
    <property type="entry name" value="panC"/>
    <property type="match status" value="1"/>
</dbReference>
<comment type="subcellular location">
    <subcellularLocation>
        <location evidence="8">Cytoplasm</location>
    </subcellularLocation>
</comment>
<dbReference type="InterPro" id="IPR003721">
    <property type="entry name" value="Pantoate_ligase"/>
</dbReference>
<feature type="binding site" evidence="8">
    <location>
        <begin position="35"/>
        <end position="42"/>
    </location>
    <ligand>
        <name>ATP</name>
        <dbReference type="ChEBI" id="CHEBI:30616"/>
    </ligand>
</feature>
<dbReference type="GO" id="GO:0004592">
    <property type="term" value="F:pantoate-beta-alanine ligase activity"/>
    <property type="evidence" value="ECO:0007669"/>
    <property type="project" value="UniProtKB-UniRule"/>
</dbReference>
<dbReference type="UniPathway" id="UPA00028">
    <property type="reaction ID" value="UER00005"/>
</dbReference>
<dbReference type="Gene3D" id="3.40.50.620">
    <property type="entry name" value="HUPs"/>
    <property type="match status" value="1"/>
</dbReference>
<keyword evidence="3 8" id="KW-0436">Ligase</keyword>
<evidence type="ECO:0000256" key="1">
    <source>
        <dbReference type="ARBA" id="ARBA00004990"/>
    </source>
</evidence>
<comment type="pathway">
    <text evidence="1 8">Cofactor biosynthesis; (R)-pantothenate biosynthesis; (R)-pantothenate from (R)-pantoate and beta-alanine: step 1/1.</text>
</comment>
<sequence>MTSGGSGHPRVLRTHDELASLREGLAGTVAVVMTMGALHAGHLSLVRAAAAHADSVIVTIFVNPLQFGEGEDYDLYPRTLDADVAALAGLGVAGVFAPSAREMYPSGVPEVSVRAGRLGSVLEGEMRPGHFDGMLTVVLKLLNLTRPDVAVFGRKDAQQLALIRAMIRDLNLPVAVVGAPIVREADGLALSSRNRYLSGVERAAGLGLSRALRAAAEAAAAGRPASDVIAAARDVLEGGPVAPNVTDVNYVEGVEPETMEGVDDDYEGPLLVLIAARVGQTRLLDNAEVLIRQTRSERP</sequence>
<feature type="binding site" evidence="8">
    <location>
        <position position="159"/>
    </location>
    <ligand>
        <name>(R)-pantoate</name>
        <dbReference type="ChEBI" id="CHEBI:15980"/>
    </ligand>
</feature>
<dbReference type="CDD" id="cd00560">
    <property type="entry name" value="PanC"/>
    <property type="match status" value="1"/>
</dbReference>
<evidence type="ECO:0000256" key="2">
    <source>
        <dbReference type="ARBA" id="ARBA00009256"/>
    </source>
</evidence>
<comment type="subunit">
    <text evidence="8">Homodimer.</text>
</comment>
<dbReference type="SUPFAM" id="SSF52374">
    <property type="entry name" value="Nucleotidylyl transferase"/>
    <property type="match status" value="1"/>
</dbReference>
<keyword evidence="5 8" id="KW-0547">Nucleotide-binding</keyword>
<feature type="binding site" evidence="8">
    <location>
        <position position="66"/>
    </location>
    <ligand>
        <name>(R)-pantoate</name>
        <dbReference type="ChEBI" id="CHEBI:15980"/>
    </ligand>
</feature>
<dbReference type="PANTHER" id="PTHR21299">
    <property type="entry name" value="CYTIDYLATE KINASE/PANTOATE-BETA-ALANINE LIGASE"/>
    <property type="match status" value="1"/>
</dbReference>
<dbReference type="InterPro" id="IPR014729">
    <property type="entry name" value="Rossmann-like_a/b/a_fold"/>
</dbReference>
<dbReference type="OrthoDB" id="9773087at2"/>
<dbReference type="PANTHER" id="PTHR21299:SF1">
    <property type="entry name" value="PANTOATE--BETA-ALANINE LIGASE"/>
    <property type="match status" value="1"/>
</dbReference>
<feature type="active site" description="Proton donor" evidence="8">
    <location>
        <position position="42"/>
    </location>
</feature>
<proteinExistence type="inferred from homology"/>
<keyword evidence="8" id="KW-0963">Cytoplasm</keyword>
<gene>
    <name evidence="8" type="primary">panC</name>
    <name evidence="9" type="ORF">FB461_0152</name>
</gene>
<dbReference type="NCBIfam" id="TIGR00125">
    <property type="entry name" value="cyt_tran_rel"/>
    <property type="match status" value="1"/>
</dbReference>
<comment type="catalytic activity">
    <reaction evidence="7 8">
        <text>(R)-pantoate + beta-alanine + ATP = (R)-pantothenate + AMP + diphosphate + H(+)</text>
        <dbReference type="Rhea" id="RHEA:10912"/>
        <dbReference type="ChEBI" id="CHEBI:15378"/>
        <dbReference type="ChEBI" id="CHEBI:15980"/>
        <dbReference type="ChEBI" id="CHEBI:29032"/>
        <dbReference type="ChEBI" id="CHEBI:30616"/>
        <dbReference type="ChEBI" id="CHEBI:33019"/>
        <dbReference type="ChEBI" id="CHEBI:57966"/>
        <dbReference type="ChEBI" id="CHEBI:456215"/>
        <dbReference type="EC" id="6.3.2.1"/>
    </reaction>
</comment>
<name>A0A542ZTK1_RARFA</name>
<dbReference type="InterPro" id="IPR042176">
    <property type="entry name" value="Pantoate_ligase_C"/>
</dbReference>
<evidence type="ECO:0000256" key="4">
    <source>
        <dbReference type="ARBA" id="ARBA00022655"/>
    </source>
</evidence>
<protein>
    <recommendedName>
        <fullName evidence="8">Pantothenate synthetase</fullName>
        <shortName evidence="8">PS</shortName>
        <ecNumber evidence="8">6.3.2.1</ecNumber>
    </recommendedName>
    <alternativeName>
        <fullName evidence="8">Pantoate--beta-alanine ligase</fullName>
    </alternativeName>
    <alternativeName>
        <fullName evidence="8">Pantoate-activating enzyme</fullName>
    </alternativeName>
</protein>
<accession>A0A542ZTK1</accession>
<evidence type="ECO:0000256" key="8">
    <source>
        <dbReference type="HAMAP-Rule" id="MF_00158"/>
    </source>
</evidence>
<keyword evidence="4 8" id="KW-0566">Pantothenate biosynthesis</keyword>
<keyword evidence="10" id="KW-1185">Reference proteome</keyword>
<dbReference type="Proteomes" id="UP000315389">
    <property type="component" value="Unassembled WGS sequence"/>
</dbReference>
<feature type="binding site" evidence="8">
    <location>
        <position position="182"/>
    </location>
    <ligand>
        <name>ATP</name>
        <dbReference type="ChEBI" id="CHEBI:30616"/>
    </ligand>
</feature>
<feature type="binding site" evidence="8">
    <location>
        <begin position="190"/>
        <end position="193"/>
    </location>
    <ligand>
        <name>ATP</name>
        <dbReference type="ChEBI" id="CHEBI:30616"/>
    </ligand>
</feature>
<evidence type="ECO:0000313" key="9">
    <source>
        <dbReference type="EMBL" id="TQL63684.1"/>
    </source>
</evidence>
<dbReference type="GO" id="GO:0015940">
    <property type="term" value="P:pantothenate biosynthetic process"/>
    <property type="evidence" value="ECO:0007669"/>
    <property type="project" value="UniProtKB-UniRule"/>
</dbReference>
<dbReference type="Gene3D" id="3.30.1300.10">
    <property type="entry name" value="Pantoate-beta-alanine ligase, C-terminal domain"/>
    <property type="match status" value="1"/>
</dbReference>
<dbReference type="GO" id="GO:0005524">
    <property type="term" value="F:ATP binding"/>
    <property type="evidence" value="ECO:0007669"/>
    <property type="project" value="UniProtKB-KW"/>
</dbReference>
<comment type="similarity">
    <text evidence="2 8">Belongs to the pantothenate synthetase family.</text>
</comment>
<dbReference type="RefSeq" id="WP_142118037.1">
    <property type="nucleotide sequence ID" value="NZ_BAAASV010000002.1"/>
</dbReference>
<reference evidence="9 10" key="1">
    <citation type="submission" date="2019-06" db="EMBL/GenBank/DDBJ databases">
        <title>Sequencing the genomes of 1000 actinobacteria strains.</title>
        <authorList>
            <person name="Klenk H.-P."/>
        </authorList>
    </citation>
    <scope>NUCLEOTIDE SEQUENCE [LARGE SCALE GENOMIC DNA]</scope>
    <source>
        <strain evidence="9 10">DSM 4813</strain>
    </source>
</reference>
<dbReference type="GO" id="GO:0005829">
    <property type="term" value="C:cytosol"/>
    <property type="evidence" value="ECO:0007669"/>
    <property type="project" value="TreeGrafter"/>
</dbReference>
<dbReference type="EC" id="6.3.2.1" evidence="8"/>
<comment type="function">
    <text evidence="8">Catalyzes the condensation of pantoate with beta-alanine in an ATP-dependent reaction via a pantoyl-adenylate intermediate.</text>
</comment>
<feature type="binding site" evidence="8">
    <location>
        <position position="66"/>
    </location>
    <ligand>
        <name>beta-alanine</name>
        <dbReference type="ChEBI" id="CHEBI:57966"/>
    </ligand>
</feature>
<dbReference type="Pfam" id="PF02569">
    <property type="entry name" value="Pantoate_ligase"/>
    <property type="match status" value="1"/>
</dbReference>
<evidence type="ECO:0000256" key="3">
    <source>
        <dbReference type="ARBA" id="ARBA00022598"/>
    </source>
</evidence>
<evidence type="ECO:0000256" key="5">
    <source>
        <dbReference type="ARBA" id="ARBA00022741"/>
    </source>
</evidence>
<comment type="miscellaneous">
    <text evidence="8">The reaction proceeds by a bi uni uni bi ping pong mechanism.</text>
</comment>
<organism evidence="9 10">
    <name type="scientific">Rarobacter faecitabidus</name>
    <dbReference type="NCBI Taxonomy" id="13243"/>
    <lineage>
        <taxon>Bacteria</taxon>
        <taxon>Bacillati</taxon>
        <taxon>Actinomycetota</taxon>
        <taxon>Actinomycetes</taxon>
        <taxon>Micrococcales</taxon>
        <taxon>Rarobacteraceae</taxon>
        <taxon>Rarobacter</taxon>
    </lineage>
</organism>
<evidence type="ECO:0000256" key="6">
    <source>
        <dbReference type="ARBA" id="ARBA00022840"/>
    </source>
</evidence>
<evidence type="ECO:0000313" key="10">
    <source>
        <dbReference type="Proteomes" id="UP000315389"/>
    </source>
</evidence>
<keyword evidence="6 8" id="KW-0067">ATP-binding</keyword>
<dbReference type="AlphaFoldDB" id="A0A542ZTK1"/>
<dbReference type="EMBL" id="VFOS01000001">
    <property type="protein sequence ID" value="TQL63684.1"/>
    <property type="molecule type" value="Genomic_DNA"/>
</dbReference>
<dbReference type="HAMAP" id="MF_00158">
    <property type="entry name" value="PanC"/>
    <property type="match status" value="1"/>
</dbReference>
<comment type="caution">
    <text evidence="9">The sequence shown here is derived from an EMBL/GenBank/DDBJ whole genome shotgun (WGS) entry which is preliminary data.</text>
</comment>
<dbReference type="InterPro" id="IPR004821">
    <property type="entry name" value="Cyt_trans-like"/>
</dbReference>
<evidence type="ECO:0000256" key="7">
    <source>
        <dbReference type="ARBA" id="ARBA00048258"/>
    </source>
</evidence>
<feature type="binding site" evidence="8">
    <location>
        <begin position="153"/>
        <end position="156"/>
    </location>
    <ligand>
        <name>ATP</name>
        <dbReference type="ChEBI" id="CHEBI:30616"/>
    </ligand>
</feature>